<dbReference type="SUPFAM" id="SSF52833">
    <property type="entry name" value="Thioredoxin-like"/>
    <property type="match status" value="1"/>
</dbReference>
<reference evidence="5 6" key="1">
    <citation type="submission" date="2023-09" db="EMBL/GenBank/DDBJ databases">
        <authorList>
            <person name="Rey-Velasco X."/>
        </authorList>
    </citation>
    <scope>NUCLEOTIDE SEQUENCE [LARGE SCALE GENOMIC DNA]</scope>
    <source>
        <strain evidence="5 6">F394</strain>
    </source>
</reference>
<evidence type="ECO:0000256" key="1">
    <source>
        <dbReference type="ARBA" id="ARBA00010996"/>
    </source>
</evidence>
<gene>
    <name evidence="5" type="ORF">RM540_06195</name>
</gene>
<proteinExistence type="inferred from homology"/>
<keyword evidence="3" id="KW-0812">Transmembrane</keyword>
<protein>
    <submittedName>
        <fullName evidence="5">SCO family protein</fullName>
    </submittedName>
</protein>
<keyword evidence="3" id="KW-1133">Transmembrane helix</keyword>
<organism evidence="5 6">
    <name type="scientific">Rubrivirga litoralis</name>
    <dbReference type="NCBI Taxonomy" id="3075598"/>
    <lineage>
        <taxon>Bacteria</taxon>
        <taxon>Pseudomonadati</taxon>
        <taxon>Rhodothermota</taxon>
        <taxon>Rhodothermia</taxon>
        <taxon>Rhodothermales</taxon>
        <taxon>Rubricoccaceae</taxon>
        <taxon>Rubrivirga</taxon>
    </lineage>
</organism>
<evidence type="ECO:0000256" key="2">
    <source>
        <dbReference type="SAM" id="MobiDB-lite"/>
    </source>
</evidence>
<evidence type="ECO:0000313" key="5">
    <source>
        <dbReference type="EMBL" id="MDT0631337.1"/>
    </source>
</evidence>
<feature type="region of interest" description="Disordered" evidence="2">
    <location>
        <begin position="294"/>
        <end position="318"/>
    </location>
</feature>
<sequence>MTLRRLRLAVAVSAAFVALGGVVQPAAAQVTTTSDFVPLDGQAGQGAVPNRLVGQYGIDENLGATVPTDLQFVDEAGRPVALSSLLDGERPVLLAFVYHNCPMLCSLVLDGVADAVSEAKATLGQDYEVLAVSIDPNDTPQKAAEAKARYVRQIDDPAAERALHFWTVTPETEANVERLAEAVGFRYGLDAKTGEYAHAASVMFLSPNGKITRYLYGLDYAPFDVNLAITEAGQGTVGSTLDRFLLTCFQYDHDAQSYSLAVLTATKIGGALLLLVFGAMLFVFWRREGRSTAERWGGVSSTPPGDPPLTHPGTTFPS</sequence>
<feature type="transmembrane region" description="Helical" evidence="3">
    <location>
        <begin position="258"/>
        <end position="285"/>
    </location>
</feature>
<dbReference type="Gene3D" id="3.40.30.10">
    <property type="entry name" value="Glutaredoxin"/>
    <property type="match status" value="1"/>
</dbReference>
<dbReference type="Proteomes" id="UP001267426">
    <property type="component" value="Unassembled WGS sequence"/>
</dbReference>
<evidence type="ECO:0000256" key="3">
    <source>
        <dbReference type="SAM" id="Phobius"/>
    </source>
</evidence>
<accession>A0ABU3BPX2</accession>
<keyword evidence="3" id="KW-0472">Membrane</keyword>
<dbReference type="EMBL" id="JAVRHT010000011">
    <property type="protein sequence ID" value="MDT0631337.1"/>
    <property type="molecule type" value="Genomic_DNA"/>
</dbReference>
<dbReference type="InterPro" id="IPR003782">
    <property type="entry name" value="SCO1/SenC"/>
</dbReference>
<evidence type="ECO:0000313" key="6">
    <source>
        <dbReference type="Proteomes" id="UP001267426"/>
    </source>
</evidence>
<keyword evidence="4" id="KW-0732">Signal</keyword>
<dbReference type="CDD" id="cd02968">
    <property type="entry name" value="SCO"/>
    <property type="match status" value="1"/>
</dbReference>
<name>A0ABU3BPX2_9BACT</name>
<dbReference type="PANTHER" id="PTHR12151">
    <property type="entry name" value="ELECTRON TRANSPORT PROTIN SCO1/SENC FAMILY MEMBER"/>
    <property type="match status" value="1"/>
</dbReference>
<dbReference type="Pfam" id="PF02630">
    <property type="entry name" value="SCO1-SenC"/>
    <property type="match status" value="1"/>
</dbReference>
<dbReference type="RefSeq" id="WP_311662680.1">
    <property type="nucleotide sequence ID" value="NZ_JAVRHT010000011.1"/>
</dbReference>
<evidence type="ECO:0000256" key="4">
    <source>
        <dbReference type="SAM" id="SignalP"/>
    </source>
</evidence>
<keyword evidence="6" id="KW-1185">Reference proteome</keyword>
<feature type="signal peptide" evidence="4">
    <location>
        <begin position="1"/>
        <end position="28"/>
    </location>
</feature>
<feature type="chain" id="PRO_5046589737" evidence="4">
    <location>
        <begin position="29"/>
        <end position="318"/>
    </location>
</feature>
<comment type="similarity">
    <text evidence="1">Belongs to the SCO1/2 family.</text>
</comment>
<comment type="caution">
    <text evidence="5">The sequence shown here is derived from an EMBL/GenBank/DDBJ whole genome shotgun (WGS) entry which is preliminary data.</text>
</comment>
<dbReference type="InterPro" id="IPR036249">
    <property type="entry name" value="Thioredoxin-like_sf"/>
</dbReference>
<dbReference type="PANTHER" id="PTHR12151:SF8">
    <property type="entry name" value="THIOREDOXIN DOMAIN-CONTAINING PROTEIN"/>
    <property type="match status" value="1"/>
</dbReference>